<evidence type="ECO:0000313" key="1">
    <source>
        <dbReference type="EMBL" id="GME83717.1"/>
    </source>
</evidence>
<keyword evidence="2" id="KW-1185">Reference proteome</keyword>
<dbReference type="EMBL" id="BSXS01004934">
    <property type="protein sequence ID" value="GME83717.1"/>
    <property type="molecule type" value="Genomic_DNA"/>
</dbReference>
<dbReference type="Proteomes" id="UP001165064">
    <property type="component" value="Unassembled WGS sequence"/>
</dbReference>
<sequence length="542" mass="62195">MKAFVAFGGSIEPYIHLIIPQMVKLFENSPRIISQTAIESVRRISRNINLSEFSPMIIQPFLRILATTDSEALKVSAMNTICLFLVQMGNEFKVFVPSITYVLATNKLQFQLYDHLVDKLLNGEPLPANLPIDKDLENPADDYNEPDPTPRKLPVNPQALISACECRDDFTSEDWHQWMRRLHIDMLKESPSPCLRACLQLATVHQPLAKELFNCAFVSCWNELHVQYQGEIAQYLCIAFQSKNNLPEVLQSLLNLAEFMEHDEKALPIRTQTMAEFAQRSHVYAKALHYKEVESIQEDSVETTEALIGINNQLQQSDSAVGILKQLTERNAEGKKSTPMQESWYEKLQRWDDALEAYNEREKTDPDSLDVMLGKMRCLHALGEWETLSELAKEKWGNASDDIKRSMAPLAAASAWGLAQWERMDNYIGAMKDSSADKAFFNAILNLHKNNFKEGTNQILKARELLVAELTAMVSESYNRAYGVVVRVQMLSELEEIVKYKNLPPDSERRVTIRETWNKRLLGCQRNVDIWQRLLKWSFWSC</sequence>
<proteinExistence type="predicted"/>
<comment type="caution">
    <text evidence="1">The sequence shown here is derived from an EMBL/GenBank/DDBJ whole genome shotgun (WGS) entry which is preliminary data.</text>
</comment>
<organism evidence="1 2">
    <name type="scientific">Ambrosiozyma monospora</name>
    <name type="common">Yeast</name>
    <name type="synonym">Endomycopsis monosporus</name>
    <dbReference type="NCBI Taxonomy" id="43982"/>
    <lineage>
        <taxon>Eukaryota</taxon>
        <taxon>Fungi</taxon>
        <taxon>Dikarya</taxon>
        <taxon>Ascomycota</taxon>
        <taxon>Saccharomycotina</taxon>
        <taxon>Pichiomycetes</taxon>
        <taxon>Pichiales</taxon>
        <taxon>Pichiaceae</taxon>
        <taxon>Ambrosiozyma</taxon>
    </lineage>
</organism>
<evidence type="ECO:0000313" key="2">
    <source>
        <dbReference type="Proteomes" id="UP001165064"/>
    </source>
</evidence>
<name>A0ACB5T8N0_AMBMO</name>
<accession>A0ACB5T8N0</accession>
<protein>
    <submittedName>
        <fullName evidence="1">Unnamed protein product</fullName>
    </submittedName>
</protein>
<reference evidence="1" key="1">
    <citation type="submission" date="2023-04" db="EMBL/GenBank/DDBJ databases">
        <title>Ambrosiozyma monospora NBRC 10751.</title>
        <authorList>
            <person name="Ichikawa N."/>
            <person name="Sato H."/>
            <person name="Tonouchi N."/>
        </authorList>
    </citation>
    <scope>NUCLEOTIDE SEQUENCE</scope>
    <source>
        <strain evidence="1">NBRC 10751</strain>
    </source>
</reference>
<gene>
    <name evidence="1" type="ORF">Amon02_000635000</name>
</gene>